<dbReference type="GO" id="GO:0006515">
    <property type="term" value="P:protein quality control for misfolded or incompletely synthesized proteins"/>
    <property type="evidence" value="ECO:0007669"/>
    <property type="project" value="TreeGrafter"/>
</dbReference>
<feature type="region of interest" description="Disordered" evidence="7">
    <location>
        <begin position="30"/>
        <end position="49"/>
    </location>
</feature>
<feature type="domain" description="Peptidase M48" evidence="8">
    <location>
        <begin position="171"/>
        <end position="327"/>
    </location>
</feature>
<dbReference type="GO" id="GO:0046872">
    <property type="term" value="F:metal ion binding"/>
    <property type="evidence" value="ECO:0007669"/>
    <property type="project" value="UniProtKB-KW"/>
</dbReference>
<dbReference type="AlphaFoldDB" id="A0AAW0CVW1"/>
<dbReference type="GO" id="GO:0034982">
    <property type="term" value="P:mitochondrial protein processing"/>
    <property type="evidence" value="ECO:0007669"/>
    <property type="project" value="TreeGrafter"/>
</dbReference>
<keyword evidence="2" id="KW-0479">Metal-binding</keyword>
<dbReference type="InterPro" id="IPR001915">
    <property type="entry name" value="Peptidase_M48"/>
</dbReference>
<dbReference type="Proteomes" id="UP001383192">
    <property type="component" value="Unassembled WGS sequence"/>
</dbReference>
<dbReference type="CDD" id="cd07331">
    <property type="entry name" value="M48C_Oma1_like"/>
    <property type="match status" value="1"/>
</dbReference>
<keyword evidence="5 6" id="KW-0482">Metalloprotease</keyword>
<keyword evidence="3 6" id="KW-0378">Hydrolase</keyword>
<evidence type="ECO:0000313" key="9">
    <source>
        <dbReference type="EMBL" id="KAK7043103.1"/>
    </source>
</evidence>
<keyword evidence="1 6" id="KW-0645">Protease</keyword>
<dbReference type="EMBL" id="JAYKXP010000029">
    <property type="protein sequence ID" value="KAK7043103.1"/>
    <property type="molecule type" value="Genomic_DNA"/>
</dbReference>
<evidence type="ECO:0000313" key="10">
    <source>
        <dbReference type="Proteomes" id="UP001383192"/>
    </source>
</evidence>
<sequence>MFNSFKKTRLPKFRPQQSRTIYQRPRYVRFEIPPSGGNPGGGKRPGGSFFDSRTWPMKVGVGLGGLGVAYYVAHLEQVPETGRYRFINVGPEMEAQLGEMTRQQIYQEFRGKIVPPDHPVSKHVQRVVSQILSASDLGVVKGHAPVVHSPIDDVWDPDASSVSKSSSTLGPQREWEVVVVNDKTVNAAATPGTVIVFTGILPVCKDETGLAAVLSHEIAHVVARHSAERLSSQAIAIAFVVLLTASGLDLGLSSWLHSLLVDLPNSRTQEREADVIGLRLMAKACFDPKGAPEMFSRLGQLEAKMSRLPEFMATHPLSTNRVKYLEELLPQAYDILAASPDCARIRDQATAFRDLARIRAIGNPASGDHEVW</sequence>
<dbReference type="GO" id="GO:0004222">
    <property type="term" value="F:metalloendopeptidase activity"/>
    <property type="evidence" value="ECO:0007669"/>
    <property type="project" value="InterPro"/>
</dbReference>
<dbReference type="PANTHER" id="PTHR22726">
    <property type="entry name" value="METALLOENDOPEPTIDASE OMA1"/>
    <property type="match status" value="1"/>
</dbReference>
<comment type="similarity">
    <text evidence="6">Belongs to the peptidase M48 family.</text>
</comment>
<dbReference type="InterPro" id="IPR051156">
    <property type="entry name" value="Mito/Outer_Membr_Metalloprot"/>
</dbReference>
<proteinExistence type="inferred from homology"/>
<keyword evidence="10" id="KW-1185">Reference proteome</keyword>
<dbReference type="GO" id="GO:0005743">
    <property type="term" value="C:mitochondrial inner membrane"/>
    <property type="evidence" value="ECO:0007669"/>
    <property type="project" value="TreeGrafter"/>
</dbReference>
<dbReference type="PANTHER" id="PTHR22726:SF1">
    <property type="entry name" value="METALLOENDOPEPTIDASE OMA1, MITOCHONDRIAL"/>
    <property type="match status" value="1"/>
</dbReference>
<comment type="cofactor">
    <cofactor evidence="6">
        <name>Zn(2+)</name>
        <dbReference type="ChEBI" id="CHEBI:29105"/>
    </cofactor>
    <text evidence="6">Binds 1 zinc ion per subunit.</text>
</comment>
<evidence type="ECO:0000256" key="7">
    <source>
        <dbReference type="SAM" id="MobiDB-lite"/>
    </source>
</evidence>
<dbReference type="Pfam" id="PF01435">
    <property type="entry name" value="Peptidase_M48"/>
    <property type="match status" value="1"/>
</dbReference>
<reference evidence="9 10" key="1">
    <citation type="submission" date="2024-01" db="EMBL/GenBank/DDBJ databases">
        <title>A draft genome for a cacao thread blight-causing isolate of Paramarasmius palmivorus.</title>
        <authorList>
            <person name="Baruah I.K."/>
            <person name="Bukari Y."/>
            <person name="Amoako-Attah I."/>
            <person name="Meinhardt L.W."/>
            <person name="Bailey B.A."/>
            <person name="Cohen S.P."/>
        </authorList>
    </citation>
    <scope>NUCLEOTIDE SEQUENCE [LARGE SCALE GENOMIC DNA]</scope>
    <source>
        <strain evidence="9 10">GH-12</strain>
    </source>
</reference>
<dbReference type="Gene3D" id="3.30.2010.10">
    <property type="entry name" value="Metalloproteases ('zincins'), catalytic domain"/>
    <property type="match status" value="1"/>
</dbReference>
<evidence type="ECO:0000256" key="3">
    <source>
        <dbReference type="ARBA" id="ARBA00022801"/>
    </source>
</evidence>
<accession>A0AAW0CVW1</accession>
<comment type="caution">
    <text evidence="9">The sequence shown here is derived from an EMBL/GenBank/DDBJ whole genome shotgun (WGS) entry which is preliminary data.</text>
</comment>
<organism evidence="9 10">
    <name type="scientific">Paramarasmius palmivorus</name>
    <dbReference type="NCBI Taxonomy" id="297713"/>
    <lineage>
        <taxon>Eukaryota</taxon>
        <taxon>Fungi</taxon>
        <taxon>Dikarya</taxon>
        <taxon>Basidiomycota</taxon>
        <taxon>Agaricomycotina</taxon>
        <taxon>Agaricomycetes</taxon>
        <taxon>Agaricomycetidae</taxon>
        <taxon>Agaricales</taxon>
        <taxon>Marasmiineae</taxon>
        <taxon>Marasmiaceae</taxon>
        <taxon>Paramarasmius</taxon>
    </lineage>
</organism>
<evidence type="ECO:0000259" key="8">
    <source>
        <dbReference type="Pfam" id="PF01435"/>
    </source>
</evidence>
<evidence type="ECO:0000256" key="6">
    <source>
        <dbReference type="RuleBase" id="RU003983"/>
    </source>
</evidence>
<keyword evidence="4 6" id="KW-0862">Zinc</keyword>
<evidence type="ECO:0000256" key="4">
    <source>
        <dbReference type="ARBA" id="ARBA00022833"/>
    </source>
</evidence>
<evidence type="ECO:0000256" key="2">
    <source>
        <dbReference type="ARBA" id="ARBA00022723"/>
    </source>
</evidence>
<evidence type="ECO:0000256" key="1">
    <source>
        <dbReference type="ARBA" id="ARBA00022670"/>
    </source>
</evidence>
<evidence type="ECO:0000256" key="5">
    <source>
        <dbReference type="ARBA" id="ARBA00023049"/>
    </source>
</evidence>
<protein>
    <submittedName>
        <fullName evidence="9">Metalloendopeptidase</fullName>
    </submittedName>
</protein>
<name>A0AAW0CVW1_9AGAR</name>
<gene>
    <name evidence="9" type="primary">OMA1</name>
    <name evidence="9" type="ORF">VNI00_008457</name>
</gene>